<dbReference type="EMBL" id="JABMOJ010000430">
    <property type="protein sequence ID" value="NQV65942.1"/>
    <property type="molecule type" value="Genomic_DNA"/>
</dbReference>
<dbReference type="GO" id="GO:0016645">
    <property type="term" value="F:oxidoreductase activity, acting on the CH-NH group of donors"/>
    <property type="evidence" value="ECO:0007669"/>
    <property type="project" value="InterPro"/>
</dbReference>
<dbReference type="PANTHER" id="PTHR39963:SF1">
    <property type="entry name" value="MNMC-LIKE METHYLTRANSFERASE DOMAIN-CONTAINING PROTEIN"/>
    <property type="match status" value="1"/>
</dbReference>
<dbReference type="PANTHER" id="PTHR39963">
    <property type="entry name" value="SLL0983 PROTEIN"/>
    <property type="match status" value="1"/>
</dbReference>
<accession>A0A973A9Y0</accession>
<dbReference type="Pfam" id="PF05430">
    <property type="entry name" value="Methyltransf_30"/>
    <property type="match status" value="1"/>
</dbReference>
<dbReference type="GO" id="GO:0004808">
    <property type="term" value="F:tRNA (5-methylaminomethyl-2-thiouridylate)(34)-methyltransferase activity"/>
    <property type="evidence" value="ECO:0007669"/>
    <property type="project" value="InterPro"/>
</dbReference>
<proteinExistence type="predicted"/>
<dbReference type="Gene3D" id="3.40.50.150">
    <property type="entry name" value="Vaccinia Virus protein VP39"/>
    <property type="match status" value="1"/>
</dbReference>
<evidence type="ECO:0000313" key="3">
    <source>
        <dbReference type="Proteomes" id="UP000754644"/>
    </source>
</evidence>
<feature type="non-terminal residue" evidence="2">
    <location>
        <position position="274"/>
    </location>
</feature>
<gene>
    <name evidence="2" type="primary">mnmD</name>
    <name evidence="2" type="ORF">HQ497_11325</name>
</gene>
<feature type="domain" description="MnmC-like methyltransferase" evidence="1">
    <location>
        <begin position="131"/>
        <end position="249"/>
    </location>
</feature>
<sequence length="274" mass="30290">MSQISSQAGYLLDHAAIDWHDDASPWSEAFEDIYWHREGGLAEKQYVFIEANHLRARWSDLQQPQFTILETGFGFGLNFLLAARLWQELAPPGKLLHYQAIEYAPVTPADLEKLHASLCPPTNTEPDAGALHDLAQRLVRRYPLPTHGLHPIWITDTICLTLIYMDVGAAMPLITEPVDAFFLDGFSPSQNAAMWDPKLFSQCARLSHQQTTLSTYSVAGTVKRGLKDAGFEIKKIPGFAGKAEMLTARTTTAAPQPRHQQTSRVVIVGGGLAG</sequence>
<dbReference type="Proteomes" id="UP000754644">
    <property type="component" value="Unassembled WGS sequence"/>
</dbReference>
<protein>
    <submittedName>
        <fullName evidence="2">tRNA (5-methylaminomethyl-2-thiouridine)(34)-methyltransferase MnmD</fullName>
    </submittedName>
</protein>
<comment type="caution">
    <text evidence="2">The sequence shown here is derived from an EMBL/GenBank/DDBJ whole genome shotgun (WGS) entry which is preliminary data.</text>
</comment>
<evidence type="ECO:0000259" key="1">
    <source>
        <dbReference type="Pfam" id="PF05430"/>
    </source>
</evidence>
<organism evidence="2 3">
    <name type="scientific">SAR86 cluster bacterium</name>
    <dbReference type="NCBI Taxonomy" id="2030880"/>
    <lineage>
        <taxon>Bacteria</taxon>
        <taxon>Pseudomonadati</taxon>
        <taxon>Pseudomonadota</taxon>
        <taxon>Gammaproteobacteria</taxon>
        <taxon>SAR86 cluster</taxon>
    </lineage>
</organism>
<dbReference type="InterPro" id="IPR047785">
    <property type="entry name" value="tRNA_MNMC2"/>
</dbReference>
<dbReference type="AlphaFoldDB" id="A0A973A9Y0"/>
<dbReference type="InterPro" id="IPR008471">
    <property type="entry name" value="MnmC-like_methylTransf"/>
</dbReference>
<evidence type="ECO:0000313" key="2">
    <source>
        <dbReference type="EMBL" id="NQV65942.1"/>
    </source>
</evidence>
<name>A0A973A9Y0_9GAMM</name>
<dbReference type="InterPro" id="IPR029063">
    <property type="entry name" value="SAM-dependent_MTases_sf"/>
</dbReference>
<reference evidence="2" key="1">
    <citation type="submission" date="2020-05" db="EMBL/GenBank/DDBJ databases">
        <title>Sulfur intermediates as new biogeochemical hubs in an aquatic model microbial ecosystem.</title>
        <authorList>
            <person name="Vigneron A."/>
        </authorList>
    </citation>
    <scope>NUCLEOTIDE SEQUENCE</scope>
    <source>
        <strain evidence="2">Bin.250</strain>
    </source>
</reference>
<dbReference type="NCBIfam" id="NF033855">
    <property type="entry name" value="tRNA_MNMC2"/>
    <property type="match status" value="1"/>
</dbReference>